<organism evidence="1 2">
    <name type="scientific">Flavisolibacter tropicus</name>
    <dbReference type="NCBI Taxonomy" id="1492898"/>
    <lineage>
        <taxon>Bacteria</taxon>
        <taxon>Pseudomonadati</taxon>
        <taxon>Bacteroidota</taxon>
        <taxon>Chitinophagia</taxon>
        <taxon>Chitinophagales</taxon>
        <taxon>Chitinophagaceae</taxon>
        <taxon>Flavisolibacter</taxon>
    </lineage>
</organism>
<dbReference type="EMBL" id="CP011390">
    <property type="protein sequence ID" value="ANE49938.1"/>
    <property type="molecule type" value="Genomic_DNA"/>
</dbReference>
<accession>A0A172TSI3</accession>
<evidence type="ECO:0000313" key="1">
    <source>
        <dbReference type="EMBL" id="ANE49938.1"/>
    </source>
</evidence>
<dbReference type="RefSeq" id="WP_066402084.1">
    <property type="nucleotide sequence ID" value="NZ_CP011390.1"/>
</dbReference>
<reference evidence="2" key="1">
    <citation type="submission" date="2015-01" db="EMBL/GenBank/DDBJ databases">
        <title>Flavisolibacter sp./LCS9/ whole genome sequencing.</title>
        <authorList>
            <person name="Kim M.K."/>
            <person name="Srinivasan S."/>
            <person name="Lee J.-J."/>
        </authorList>
    </citation>
    <scope>NUCLEOTIDE SEQUENCE [LARGE SCALE GENOMIC DNA]</scope>
    <source>
        <strain evidence="2">LCS9</strain>
    </source>
</reference>
<dbReference type="OrthoDB" id="959050at2"/>
<keyword evidence="2" id="KW-1185">Reference proteome</keyword>
<protein>
    <submittedName>
        <fullName evidence="1">Uncharacterized protein</fullName>
    </submittedName>
</protein>
<dbReference type="AlphaFoldDB" id="A0A172TSI3"/>
<evidence type="ECO:0000313" key="2">
    <source>
        <dbReference type="Proteomes" id="UP000077177"/>
    </source>
</evidence>
<dbReference type="Proteomes" id="UP000077177">
    <property type="component" value="Chromosome"/>
</dbReference>
<dbReference type="KEGG" id="fla:SY85_04935"/>
<proteinExistence type="predicted"/>
<name>A0A172TSI3_9BACT</name>
<sequence>MILHIDDSMTIAEIQEKFEKSFPALKIEFYKKPHHFKESSPAEQLIDPNTVIASIHKTHDPGNLIIFSTDSAGHIENEFKKLFGLNVQIFQKVNGAWIQTNNTDNNSLKNLSDLSSGLIH</sequence>
<reference evidence="1 2" key="2">
    <citation type="journal article" date="2016" name="Int. J. Syst. Evol. Microbiol.">
        <title>Flavisolibacter tropicus sp. nov., isolated from tropical soil.</title>
        <authorList>
            <person name="Lee J.J."/>
            <person name="Kang M.S."/>
            <person name="Kim G.S."/>
            <person name="Lee C.S."/>
            <person name="Lim S."/>
            <person name="Lee J."/>
            <person name="Roh S.H."/>
            <person name="Kang H."/>
            <person name="Ha J.M."/>
            <person name="Bae S."/>
            <person name="Jung H.Y."/>
            <person name="Kim M.K."/>
        </authorList>
    </citation>
    <scope>NUCLEOTIDE SEQUENCE [LARGE SCALE GENOMIC DNA]</scope>
    <source>
        <strain evidence="1 2">LCS9</strain>
    </source>
</reference>
<gene>
    <name evidence="1" type="ORF">SY85_04935</name>
</gene>